<dbReference type="Proteomes" id="UP000002640">
    <property type="component" value="Unassembled WGS sequence"/>
</dbReference>
<evidence type="ECO:0000313" key="1">
    <source>
        <dbReference type="EMBL" id="EGZ14672.1"/>
    </source>
</evidence>
<dbReference type="RefSeq" id="XP_009528421.1">
    <property type="nucleotide sequence ID" value="XM_009530126.1"/>
</dbReference>
<gene>
    <name evidence="1" type="ORF">PHYSODRAFT_462453</name>
</gene>
<dbReference type="InParanoid" id="G4ZMU9"/>
<dbReference type="KEGG" id="psoj:PHYSODRAFT_462453"/>
<dbReference type="InterPro" id="IPR012337">
    <property type="entry name" value="RNaseH-like_sf"/>
</dbReference>
<accession>G4ZMU9</accession>
<dbReference type="OMA" id="CVMTESW"/>
<name>G4ZMU9_PHYSP</name>
<dbReference type="AlphaFoldDB" id="G4ZMU9"/>
<dbReference type="EMBL" id="JH159155">
    <property type="protein sequence ID" value="EGZ14672.1"/>
    <property type="molecule type" value="Genomic_DNA"/>
</dbReference>
<sequence>DYYKELQERIKLKRQRVTAYANLCFLLGTSALVERLFSSAKCVMTESWNRLRAVLFEVSMFLKTN</sequence>
<feature type="non-terminal residue" evidence="1">
    <location>
        <position position="1"/>
    </location>
</feature>
<proteinExistence type="predicted"/>
<dbReference type="GeneID" id="20653290"/>
<evidence type="ECO:0000313" key="2">
    <source>
        <dbReference type="Proteomes" id="UP000002640"/>
    </source>
</evidence>
<reference evidence="1 2" key="1">
    <citation type="journal article" date="2006" name="Science">
        <title>Phytophthora genome sequences uncover evolutionary origins and mechanisms of pathogenesis.</title>
        <authorList>
            <person name="Tyler B.M."/>
            <person name="Tripathy S."/>
            <person name="Zhang X."/>
            <person name="Dehal P."/>
            <person name="Jiang R.H."/>
            <person name="Aerts A."/>
            <person name="Arredondo F.D."/>
            <person name="Baxter L."/>
            <person name="Bensasson D."/>
            <person name="Beynon J.L."/>
            <person name="Chapman J."/>
            <person name="Damasceno C.M."/>
            <person name="Dorrance A.E."/>
            <person name="Dou D."/>
            <person name="Dickerman A.W."/>
            <person name="Dubchak I.L."/>
            <person name="Garbelotto M."/>
            <person name="Gijzen M."/>
            <person name="Gordon S.G."/>
            <person name="Govers F."/>
            <person name="Grunwald N.J."/>
            <person name="Huang W."/>
            <person name="Ivors K.L."/>
            <person name="Jones R.W."/>
            <person name="Kamoun S."/>
            <person name="Krampis K."/>
            <person name="Lamour K.H."/>
            <person name="Lee M.K."/>
            <person name="McDonald W.H."/>
            <person name="Medina M."/>
            <person name="Meijer H.J."/>
            <person name="Nordberg E.K."/>
            <person name="Maclean D.J."/>
            <person name="Ospina-Giraldo M.D."/>
            <person name="Morris P.F."/>
            <person name="Phuntumart V."/>
            <person name="Putnam N.H."/>
            <person name="Rash S."/>
            <person name="Rose J.K."/>
            <person name="Sakihama Y."/>
            <person name="Salamov A.A."/>
            <person name="Savidor A."/>
            <person name="Scheuring C.F."/>
            <person name="Smith B.M."/>
            <person name="Sobral B.W."/>
            <person name="Terry A."/>
            <person name="Torto-Alalibo T.A."/>
            <person name="Win J."/>
            <person name="Xu Z."/>
            <person name="Zhang H."/>
            <person name="Grigoriev I.V."/>
            <person name="Rokhsar D.S."/>
            <person name="Boore J.L."/>
        </authorList>
    </citation>
    <scope>NUCLEOTIDE SEQUENCE [LARGE SCALE GENOMIC DNA]</scope>
    <source>
        <strain evidence="1 2">P6497</strain>
    </source>
</reference>
<dbReference type="SUPFAM" id="SSF53098">
    <property type="entry name" value="Ribonuclease H-like"/>
    <property type="match status" value="1"/>
</dbReference>
<organism evidence="1 2">
    <name type="scientific">Phytophthora sojae (strain P6497)</name>
    <name type="common">Soybean stem and root rot agent</name>
    <name type="synonym">Phytophthora megasperma f. sp. glycines</name>
    <dbReference type="NCBI Taxonomy" id="1094619"/>
    <lineage>
        <taxon>Eukaryota</taxon>
        <taxon>Sar</taxon>
        <taxon>Stramenopiles</taxon>
        <taxon>Oomycota</taxon>
        <taxon>Peronosporomycetes</taxon>
        <taxon>Peronosporales</taxon>
        <taxon>Peronosporaceae</taxon>
        <taxon>Phytophthora</taxon>
    </lineage>
</organism>
<protein>
    <submittedName>
        <fullName evidence="1">Uncharacterized protein</fullName>
    </submittedName>
</protein>
<keyword evidence="2" id="KW-1185">Reference proteome</keyword>
<feature type="non-terminal residue" evidence="1">
    <location>
        <position position="65"/>
    </location>
</feature>